<comment type="caution">
    <text evidence="2">The sequence shown here is derived from an EMBL/GenBank/DDBJ whole genome shotgun (WGS) entry which is preliminary data.</text>
</comment>
<sequence length="227" mass="26534">MAANRARQEPLPMPDSTVEPDSTRHLNASPSYHRVPRIRRPIPSHCNSWSLHCIKEAADPEAGYEPSAPARCPKCSNIDSLYFCRECEMKGCLPCLKQKKKHYSVCMSDGDFKPYVDPKKFTELFDEVNEFIHQNMDEEIRKLNQQADMCRLYFDTVFTQLKKDYEKKDMDIAQFNRLKEAYSVFCTKRATFLGETNGVYRDALRLHPFYDLVRNFQNPNRIFDGIL</sequence>
<dbReference type="Proteomes" id="UP001175271">
    <property type="component" value="Unassembled WGS sequence"/>
</dbReference>
<gene>
    <name evidence="2" type="ORF">QR680_003020</name>
</gene>
<organism evidence="2 3">
    <name type="scientific">Steinernema hermaphroditum</name>
    <dbReference type="NCBI Taxonomy" id="289476"/>
    <lineage>
        <taxon>Eukaryota</taxon>
        <taxon>Metazoa</taxon>
        <taxon>Ecdysozoa</taxon>
        <taxon>Nematoda</taxon>
        <taxon>Chromadorea</taxon>
        <taxon>Rhabditida</taxon>
        <taxon>Tylenchina</taxon>
        <taxon>Panagrolaimomorpha</taxon>
        <taxon>Strongyloidoidea</taxon>
        <taxon>Steinernematidae</taxon>
        <taxon>Steinernema</taxon>
    </lineage>
</organism>
<reference evidence="2" key="1">
    <citation type="submission" date="2023-06" db="EMBL/GenBank/DDBJ databases">
        <title>Genomic analysis of the entomopathogenic nematode Steinernema hermaphroditum.</title>
        <authorList>
            <person name="Schwarz E.M."/>
            <person name="Heppert J.K."/>
            <person name="Baniya A."/>
            <person name="Schwartz H.T."/>
            <person name="Tan C.-H."/>
            <person name="Antoshechkin I."/>
            <person name="Sternberg P.W."/>
            <person name="Goodrich-Blair H."/>
            <person name="Dillman A.R."/>
        </authorList>
    </citation>
    <scope>NUCLEOTIDE SEQUENCE</scope>
    <source>
        <strain evidence="2">PS9179</strain>
        <tissue evidence="2">Whole animal</tissue>
    </source>
</reference>
<evidence type="ECO:0000256" key="1">
    <source>
        <dbReference type="SAM" id="MobiDB-lite"/>
    </source>
</evidence>
<protein>
    <submittedName>
        <fullName evidence="2">Uncharacterized protein</fullName>
    </submittedName>
</protein>
<keyword evidence="3" id="KW-1185">Reference proteome</keyword>
<accession>A0AA39H631</accession>
<name>A0AA39H631_9BILA</name>
<evidence type="ECO:0000313" key="3">
    <source>
        <dbReference type="Proteomes" id="UP001175271"/>
    </source>
</evidence>
<dbReference type="AlphaFoldDB" id="A0AA39H631"/>
<feature type="region of interest" description="Disordered" evidence="1">
    <location>
        <begin position="1"/>
        <end position="34"/>
    </location>
</feature>
<proteinExistence type="predicted"/>
<evidence type="ECO:0000313" key="2">
    <source>
        <dbReference type="EMBL" id="KAK0399386.1"/>
    </source>
</evidence>
<dbReference type="EMBL" id="JAUCMV010000005">
    <property type="protein sequence ID" value="KAK0399386.1"/>
    <property type="molecule type" value="Genomic_DNA"/>
</dbReference>